<comment type="cofactor">
    <cofactor evidence="1">
        <name>FAD</name>
        <dbReference type="ChEBI" id="CHEBI:57692"/>
    </cofactor>
</comment>
<evidence type="ECO:0000256" key="8">
    <source>
        <dbReference type="SAM" id="Phobius"/>
    </source>
</evidence>
<keyword evidence="8" id="KW-0472">Membrane</keyword>
<dbReference type="EMBL" id="JANVFO010000094">
    <property type="protein sequence ID" value="KAJ3713990.1"/>
    <property type="molecule type" value="Genomic_DNA"/>
</dbReference>
<keyword evidence="6" id="KW-0560">Oxidoreductase</keyword>
<feature type="chain" id="PRO_5041470756" description="Glucose-methanol-choline oxidoreductase N-terminal domain-containing protein" evidence="9">
    <location>
        <begin position="28"/>
        <end position="89"/>
    </location>
</feature>
<feature type="transmembrane region" description="Helical" evidence="8">
    <location>
        <begin position="65"/>
        <end position="86"/>
    </location>
</feature>
<comment type="similarity">
    <text evidence="2">Belongs to the GMC oxidoreductase family.</text>
</comment>
<organism evidence="10 11">
    <name type="scientific">Lentinula guzmanii</name>
    <dbReference type="NCBI Taxonomy" id="2804957"/>
    <lineage>
        <taxon>Eukaryota</taxon>
        <taxon>Fungi</taxon>
        <taxon>Dikarya</taxon>
        <taxon>Basidiomycota</taxon>
        <taxon>Agaricomycotina</taxon>
        <taxon>Agaricomycetes</taxon>
        <taxon>Agaricomycetidae</taxon>
        <taxon>Agaricales</taxon>
        <taxon>Marasmiineae</taxon>
        <taxon>Omphalotaceae</taxon>
        <taxon>Lentinula</taxon>
    </lineage>
</organism>
<evidence type="ECO:0000256" key="9">
    <source>
        <dbReference type="SAM" id="SignalP"/>
    </source>
</evidence>
<evidence type="ECO:0000256" key="7">
    <source>
        <dbReference type="ARBA" id="ARBA00023180"/>
    </source>
</evidence>
<keyword evidence="8" id="KW-0812">Transmembrane</keyword>
<dbReference type="SUPFAM" id="SSF51905">
    <property type="entry name" value="FAD/NAD(P)-binding domain"/>
    <property type="match status" value="1"/>
</dbReference>
<keyword evidence="8" id="KW-1133">Transmembrane helix</keyword>
<evidence type="ECO:0000256" key="1">
    <source>
        <dbReference type="ARBA" id="ARBA00001974"/>
    </source>
</evidence>
<dbReference type="PANTHER" id="PTHR11552">
    <property type="entry name" value="GLUCOSE-METHANOL-CHOLINE GMC OXIDOREDUCTASE"/>
    <property type="match status" value="1"/>
</dbReference>
<keyword evidence="5" id="KW-0274">FAD</keyword>
<evidence type="ECO:0000313" key="10">
    <source>
        <dbReference type="EMBL" id="KAJ3713990.1"/>
    </source>
</evidence>
<protein>
    <recommendedName>
        <fullName evidence="12">Glucose-methanol-choline oxidoreductase N-terminal domain-containing protein</fullName>
    </recommendedName>
</protein>
<evidence type="ECO:0000256" key="5">
    <source>
        <dbReference type="ARBA" id="ARBA00022827"/>
    </source>
</evidence>
<dbReference type="Proteomes" id="UP001176059">
    <property type="component" value="Unassembled WGS sequence"/>
</dbReference>
<name>A0AA38J2M3_9AGAR</name>
<dbReference type="InterPro" id="IPR036188">
    <property type="entry name" value="FAD/NAD-bd_sf"/>
</dbReference>
<keyword evidence="4 9" id="KW-0732">Signal</keyword>
<dbReference type="InterPro" id="IPR012132">
    <property type="entry name" value="GMC_OxRdtase"/>
</dbReference>
<dbReference type="GO" id="GO:0050660">
    <property type="term" value="F:flavin adenine dinucleotide binding"/>
    <property type="evidence" value="ECO:0007669"/>
    <property type="project" value="InterPro"/>
</dbReference>
<dbReference type="Gene3D" id="3.50.50.60">
    <property type="entry name" value="FAD/NAD(P)-binding domain"/>
    <property type="match status" value="1"/>
</dbReference>
<proteinExistence type="inferred from homology"/>
<dbReference type="PANTHER" id="PTHR11552:SF201">
    <property type="entry name" value="GLUCOSE-METHANOL-CHOLINE OXIDOREDUCTASE N-TERMINAL DOMAIN-CONTAINING PROTEIN"/>
    <property type="match status" value="1"/>
</dbReference>
<evidence type="ECO:0000256" key="2">
    <source>
        <dbReference type="ARBA" id="ARBA00010790"/>
    </source>
</evidence>
<gene>
    <name evidence="10" type="ORF">DFJ43DRAFT_1007977</name>
</gene>
<comment type="caution">
    <text evidence="10">The sequence shown here is derived from an EMBL/GenBank/DDBJ whole genome shotgun (WGS) entry which is preliminary data.</text>
</comment>
<reference evidence="10" key="2">
    <citation type="journal article" date="2023" name="Proc. Natl. Acad. Sci. U.S.A.">
        <title>A global phylogenomic analysis of the shiitake genus Lentinula.</title>
        <authorList>
            <person name="Sierra-Patev S."/>
            <person name="Min B."/>
            <person name="Naranjo-Ortiz M."/>
            <person name="Looney B."/>
            <person name="Konkel Z."/>
            <person name="Slot J.C."/>
            <person name="Sakamoto Y."/>
            <person name="Steenwyk J.L."/>
            <person name="Rokas A."/>
            <person name="Carro J."/>
            <person name="Camarero S."/>
            <person name="Ferreira P."/>
            <person name="Molpeceres G."/>
            <person name="Ruiz-Duenas F.J."/>
            <person name="Serrano A."/>
            <person name="Henrissat B."/>
            <person name="Drula E."/>
            <person name="Hughes K.W."/>
            <person name="Mata J.L."/>
            <person name="Ishikawa N.K."/>
            <person name="Vargas-Isla R."/>
            <person name="Ushijima S."/>
            <person name="Smith C.A."/>
            <person name="Donoghue J."/>
            <person name="Ahrendt S."/>
            <person name="Andreopoulos W."/>
            <person name="He G."/>
            <person name="LaButti K."/>
            <person name="Lipzen A."/>
            <person name="Ng V."/>
            <person name="Riley R."/>
            <person name="Sandor L."/>
            <person name="Barry K."/>
            <person name="Martinez A.T."/>
            <person name="Xiao Y."/>
            <person name="Gibbons J.G."/>
            <person name="Terashima K."/>
            <person name="Grigoriev I.V."/>
            <person name="Hibbett D."/>
        </authorList>
    </citation>
    <scope>NUCLEOTIDE SEQUENCE</scope>
    <source>
        <strain evidence="10">ET3784</strain>
    </source>
</reference>
<reference evidence="10" key="1">
    <citation type="submission" date="2022-08" db="EMBL/GenBank/DDBJ databases">
        <authorList>
            <consortium name="DOE Joint Genome Institute"/>
            <person name="Min B."/>
            <person name="Sierra-Patev S."/>
            <person name="Naranjo-Ortiz M."/>
            <person name="Looney B."/>
            <person name="Konkel Z."/>
            <person name="Slot J.C."/>
            <person name="Sakamoto Y."/>
            <person name="Steenwyk J.L."/>
            <person name="Rokas A."/>
            <person name="Carro J."/>
            <person name="Camarero S."/>
            <person name="Ferreira P."/>
            <person name="Molpeceres G."/>
            <person name="Ruiz-duenas F.J."/>
            <person name="Serrano A."/>
            <person name="Henrissat B."/>
            <person name="Drula E."/>
            <person name="Hughes K.W."/>
            <person name="Mata J.L."/>
            <person name="Ishikawa N.K."/>
            <person name="Vargas-Isla R."/>
            <person name="Ushijima S."/>
            <person name="Smith C.A."/>
            <person name="Ahrendt S."/>
            <person name="Andreopoulos W."/>
            <person name="He G."/>
            <person name="LaButti K."/>
            <person name="Lipzen A."/>
            <person name="Ng V."/>
            <person name="Riley R."/>
            <person name="Sandor L."/>
            <person name="Barry K."/>
            <person name="Martinez A.T."/>
            <person name="Xiao Y."/>
            <person name="Gibbons J.G."/>
            <person name="Terashima K."/>
            <person name="Hibbett D.S."/>
            <person name="Grigoriev I.V."/>
        </authorList>
    </citation>
    <scope>NUCLEOTIDE SEQUENCE</scope>
    <source>
        <strain evidence="10">ET3784</strain>
    </source>
</reference>
<evidence type="ECO:0000256" key="3">
    <source>
        <dbReference type="ARBA" id="ARBA00022630"/>
    </source>
</evidence>
<accession>A0AA38J2M3</accession>
<dbReference type="AlphaFoldDB" id="A0AA38J2M3"/>
<dbReference type="GO" id="GO:0016491">
    <property type="term" value="F:oxidoreductase activity"/>
    <property type="evidence" value="ECO:0007669"/>
    <property type="project" value="UniProtKB-KW"/>
</dbReference>
<keyword evidence="3" id="KW-0285">Flavoprotein</keyword>
<evidence type="ECO:0008006" key="12">
    <source>
        <dbReference type="Google" id="ProtNLM"/>
    </source>
</evidence>
<keyword evidence="7" id="KW-0325">Glycoprotein</keyword>
<evidence type="ECO:0000256" key="4">
    <source>
        <dbReference type="ARBA" id="ARBA00022729"/>
    </source>
</evidence>
<keyword evidence="11" id="KW-1185">Reference proteome</keyword>
<evidence type="ECO:0000256" key="6">
    <source>
        <dbReference type="ARBA" id="ARBA00023002"/>
    </source>
</evidence>
<feature type="signal peptide" evidence="9">
    <location>
        <begin position="1"/>
        <end position="27"/>
    </location>
</feature>
<sequence length="89" mass="9725">MSSKRWFFHAATTALWLLFTDFAPSSAAIYDQYSDLPKGKEYDFIIAGGGTAGLAVANRLSEDSAFNVLVLEAGTSYVFPFLLLSLPRP</sequence>
<evidence type="ECO:0000313" key="11">
    <source>
        <dbReference type="Proteomes" id="UP001176059"/>
    </source>
</evidence>